<organism evidence="2 3">
    <name type="scientific">Desulforamulus ruminis (strain ATCC 23193 / DSM 2154 / NCIMB 8452 / DL)</name>
    <name type="common">Desulfotomaculum ruminis</name>
    <dbReference type="NCBI Taxonomy" id="696281"/>
    <lineage>
        <taxon>Bacteria</taxon>
        <taxon>Bacillati</taxon>
        <taxon>Bacillota</taxon>
        <taxon>Clostridia</taxon>
        <taxon>Eubacteriales</taxon>
        <taxon>Peptococcaceae</taxon>
        <taxon>Desulforamulus</taxon>
    </lineage>
</organism>
<dbReference type="Pfam" id="PF13240">
    <property type="entry name" value="Zn_Ribbon_1"/>
    <property type="match status" value="1"/>
</dbReference>
<sequence>MEFIKNLGEKAKDIGGMAKDLTKRSGELLEVTKLRFEINKLQKILDNNLEAIGELSYRRFKGEEGLGEEIERLLQSTQVLEKDMENMKEQIEKLTPKAPACPKCSKELPQEANYCANCGQKVVE</sequence>
<protein>
    <recommendedName>
        <fullName evidence="1">Zinc-ribbon domain-containing protein</fullName>
    </recommendedName>
</protein>
<reference evidence="2 3" key="2">
    <citation type="journal article" date="2012" name="Stand. Genomic Sci.">
        <title>Complete genome sequence of the sulfate-reducing firmicute Desulfotomaculum ruminis type strain (DL(T)).</title>
        <authorList>
            <person name="Spring S."/>
            <person name="Visser M."/>
            <person name="Lu M."/>
            <person name="Copeland A."/>
            <person name="Lapidus A."/>
            <person name="Lucas S."/>
            <person name="Cheng J.F."/>
            <person name="Han C."/>
            <person name="Tapia R."/>
            <person name="Goodwin L.A."/>
            <person name="Pitluck S."/>
            <person name="Ivanova N."/>
            <person name="Land M."/>
            <person name="Hauser L."/>
            <person name="Larimer F."/>
            <person name="Rohde M."/>
            <person name="Goker M."/>
            <person name="Detter J.C."/>
            <person name="Kyrpides N.C."/>
            <person name="Woyke T."/>
            <person name="Schaap P.J."/>
            <person name="Plugge C.M."/>
            <person name="Muyzer G."/>
            <person name="Kuever J."/>
            <person name="Pereira I.A."/>
            <person name="Parshina S.N."/>
            <person name="Bernier-Latmani R."/>
            <person name="Stams A.J."/>
            <person name="Klenk H.P."/>
        </authorList>
    </citation>
    <scope>NUCLEOTIDE SEQUENCE [LARGE SCALE GENOMIC DNA]</scope>
    <source>
        <strain evidence="3">ATCC 23193 / DSM 2154 / NCIB 8452 / DL</strain>
    </source>
</reference>
<dbReference type="EMBL" id="CP002780">
    <property type="protein sequence ID" value="AEG59016.1"/>
    <property type="molecule type" value="Genomic_DNA"/>
</dbReference>
<accession>F6DTZ8</accession>
<dbReference type="OrthoDB" id="1807261at2"/>
<proteinExistence type="predicted"/>
<feature type="domain" description="Zinc-ribbon" evidence="1">
    <location>
        <begin position="101"/>
        <end position="122"/>
    </location>
</feature>
<dbReference type="KEGG" id="dru:Desru_0733"/>
<dbReference type="STRING" id="696281.Desru_0733"/>
<gene>
    <name evidence="2" type="ordered locus">Desru_0733</name>
</gene>
<name>F6DTZ8_DESRL</name>
<reference evidence="3" key="1">
    <citation type="submission" date="2011-05" db="EMBL/GenBank/DDBJ databases">
        <title>Complete sequence of Desulfotomaculum ruminis DSM 2154.</title>
        <authorList>
            <person name="Lucas S."/>
            <person name="Copeland A."/>
            <person name="Lapidus A."/>
            <person name="Cheng J.-F."/>
            <person name="Goodwin L."/>
            <person name="Pitluck S."/>
            <person name="Lu M."/>
            <person name="Detter J.C."/>
            <person name="Han C."/>
            <person name="Tapia R."/>
            <person name="Land M."/>
            <person name="Hauser L."/>
            <person name="Kyrpides N."/>
            <person name="Ivanova N."/>
            <person name="Mikhailova N."/>
            <person name="Pagani I."/>
            <person name="Stams A.J.M."/>
            <person name="Plugge C.M."/>
            <person name="Muyzer G."/>
            <person name="Kuever J."/>
            <person name="Parshina S.N."/>
            <person name="Ivanova A.E."/>
            <person name="Nazina T.N."/>
            <person name="Brambilla E."/>
            <person name="Spring S."/>
            <person name="Klenk H.-P."/>
            <person name="Woyke T."/>
        </authorList>
    </citation>
    <scope>NUCLEOTIDE SEQUENCE [LARGE SCALE GENOMIC DNA]</scope>
    <source>
        <strain evidence="3">ATCC 23193 / DSM 2154 / NCIB 8452 / DL</strain>
    </source>
</reference>
<dbReference type="HOGENOM" id="CLU_117098_3_0_9"/>
<evidence type="ECO:0000259" key="1">
    <source>
        <dbReference type="Pfam" id="PF13240"/>
    </source>
</evidence>
<dbReference type="Proteomes" id="UP000009234">
    <property type="component" value="Chromosome"/>
</dbReference>
<keyword evidence="3" id="KW-1185">Reference proteome</keyword>
<evidence type="ECO:0000313" key="2">
    <source>
        <dbReference type="EMBL" id="AEG59016.1"/>
    </source>
</evidence>
<dbReference type="AlphaFoldDB" id="F6DTZ8"/>
<dbReference type="InterPro" id="IPR026870">
    <property type="entry name" value="Zinc_ribbon_dom"/>
</dbReference>
<dbReference type="RefSeq" id="WP_013840790.1">
    <property type="nucleotide sequence ID" value="NC_015589.1"/>
</dbReference>
<evidence type="ECO:0000313" key="3">
    <source>
        <dbReference type="Proteomes" id="UP000009234"/>
    </source>
</evidence>